<reference evidence="2" key="1">
    <citation type="journal article" date="2023" name="Plant J.">
        <title>The genome of the king protea, Protea cynaroides.</title>
        <authorList>
            <person name="Chang J."/>
            <person name="Duong T.A."/>
            <person name="Schoeman C."/>
            <person name="Ma X."/>
            <person name="Roodt D."/>
            <person name="Barker N."/>
            <person name="Li Z."/>
            <person name="Van de Peer Y."/>
            <person name="Mizrachi E."/>
        </authorList>
    </citation>
    <scope>NUCLEOTIDE SEQUENCE</scope>
    <source>
        <tissue evidence="2">Young leaves</tissue>
    </source>
</reference>
<feature type="compositionally biased region" description="Polar residues" evidence="1">
    <location>
        <begin position="129"/>
        <end position="149"/>
    </location>
</feature>
<evidence type="ECO:0000313" key="2">
    <source>
        <dbReference type="EMBL" id="KAJ4958949.1"/>
    </source>
</evidence>
<feature type="compositionally biased region" description="Polar residues" evidence="1">
    <location>
        <begin position="10"/>
        <end position="40"/>
    </location>
</feature>
<gene>
    <name evidence="2" type="ORF">NE237_026060</name>
</gene>
<dbReference type="Proteomes" id="UP001141806">
    <property type="component" value="Unassembled WGS sequence"/>
</dbReference>
<accession>A0A9Q0H4A3</accession>
<name>A0A9Q0H4A3_9MAGN</name>
<proteinExistence type="predicted"/>
<feature type="region of interest" description="Disordered" evidence="1">
    <location>
        <begin position="129"/>
        <end position="170"/>
    </location>
</feature>
<comment type="caution">
    <text evidence="2">The sequence shown here is derived from an EMBL/GenBank/DDBJ whole genome shotgun (WGS) entry which is preliminary data.</text>
</comment>
<keyword evidence="3" id="KW-1185">Reference proteome</keyword>
<evidence type="ECO:0000256" key="1">
    <source>
        <dbReference type="SAM" id="MobiDB-lite"/>
    </source>
</evidence>
<feature type="region of interest" description="Disordered" evidence="1">
    <location>
        <begin position="1"/>
        <end position="40"/>
    </location>
</feature>
<sequence>MQLVGPSSYRVPSTVSGQSSPASPNLSNGGSSPIGFSQQAQELAQARRCMPAEGHFPLVTIHLLAPKSNFNEFFVGNSIPMPSSRNKGPRPDPKISVNDISTDGVENVGPPPRPPVMTMADVTAVLGNFGQTMGQQQRDLMTQHQLEAQKNQRHERVEAQKNRRQQQLEA</sequence>
<dbReference type="EMBL" id="JAMYWD010000010">
    <property type="protein sequence ID" value="KAJ4958949.1"/>
    <property type="molecule type" value="Genomic_DNA"/>
</dbReference>
<feature type="region of interest" description="Disordered" evidence="1">
    <location>
        <begin position="78"/>
        <end position="113"/>
    </location>
</feature>
<dbReference type="AlphaFoldDB" id="A0A9Q0H4A3"/>
<feature type="compositionally biased region" description="Basic and acidic residues" evidence="1">
    <location>
        <begin position="150"/>
        <end position="161"/>
    </location>
</feature>
<organism evidence="2 3">
    <name type="scientific">Protea cynaroides</name>
    <dbReference type="NCBI Taxonomy" id="273540"/>
    <lineage>
        <taxon>Eukaryota</taxon>
        <taxon>Viridiplantae</taxon>
        <taxon>Streptophyta</taxon>
        <taxon>Embryophyta</taxon>
        <taxon>Tracheophyta</taxon>
        <taxon>Spermatophyta</taxon>
        <taxon>Magnoliopsida</taxon>
        <taxon>Proteales</taxon>
        <taxon>Proteaceae</taxon>
        <taxon>Protea</taxon>
    </lineage>
</organism>
<protein>
    <submittedName>
        <fullName evidence="2">Uncharacterized protein</fullName>
    </submittedName>
</protein>
<evidence type="ECO:0000313" key="3">
    <source>
        <dbReference type="Proteomes" id="UP001141806"/>
    </source>
</evidence>